<name>A0A3N4HZQ8_ASCIM</name>
<dbReference type="OrthoDB" id="4717190at2759"/>
<feature type="transmembrane region" description="Helical" evidence="1">
    <location>
        <begin position="128"/>
        <end position="149"/>
    </location>
</feature>
<keyword evidence="1" id="KW-0472">Membrane</keyword>
<gene>
    <name evidence="2" type="ORF">BJ508DRAFT_170173</name>
</gene>
<keyword evidence="1" id="KW-1133">Transmembrane helix</keyword>
<reference evidence="2 3" key="1">
    <citation type="journal article" date="2018" name="Nat. Ecol. Evol.">
        <title>Pezizomycetes genomes reveal the molecular basis of ectomycorrhizal truffle lifestyle.</title>
        <authorList>
            <person name="Murat C."/>
            <person name="Payen T."/>
            <person name="Noel B."/>
            <person name="Kuo A."/>
            <person name="Morin E."/>
            <person name="Chen J."/>
            <person name="Kohler A."/>
            <person name="Krizsan K."/>
            <person name="Balestrini R."/>
            <person name="Da Silva C."/>
            <person name="Montanini B."/>
            <person name="Hainaut M."/>
            <person name="Levati E."/>
            <person name="Barry K.W."/>
            <person name="Belfiori B."/>
            <person name="Cichocki N."/>
            <person name="Clum A."/>
            <person name="Dockter R.B."/>
            <person name="Fauchery L."/>
            <person name="Guy J."/>
            <person name="Iotti M."/>
            <person name="Le Tacon F."/>
            <person name="Lindquist E.A."/>
            <person name="Lipzen A."/>
            <person name="Malagnac F."/>
            <person name="Mello A."/>
            <person name="Molinier V."/>
            <person name="Miyauchi S."/>
            <person name="Poulain J."/>
            <person name="Riccioni C."/>
            <person name="Rubini A."/>
            <person name="Sitrit Y."/>
            <person name="Splivallo R."/>
            <person name="Traeger S."/>
            <person name="Wang M."/>
            <person name="Zifcakova L."/>
            <person name="Wipf D."/>
            <person name="Zambonelli A."/>
            <person name="Paolocci F."/>
            <person name="Nowrousian M."/>
            <person name="Ottonello S."/>
            <person name="Baldrian P."/>
            <person name="Spatafora J.W."/>
            <person name="Henrissat B."/>
            <person name="Nagy L.G."/>
            <person name="Aury J.M."/>
            <person name="Wincker P."/>
            <person name="Grigoriev I.V."/>
            <person name="Bonfante P."/>
            <person name="Martin F.M."/>
        </authorList>
    </citation>
    <scope>NUCLEOTIDE SEQUENCE [LARGE SCALE GENOMIC DNA]</scope>
    <source>
        <strain evidence="2 3">RN42</strain>
    </source>
</reference>
<sequence length="664" mass="73043">MSKSAIPHPVTVLILGVATVHIALLLSVLSLGYSPAVKQVHEGLGGILRKGQLAIEVLPPLSLVITAHFTPAILTSLSKLADVFVPCVLVGHGLGFRFAKIVALSVFFFLTWKLFAEHISTTASVARTGLEASASLANAFLTLGLLFVFESPVIPKAVQAADNIVGFAEIMVIYGFVLGSNVVDGLFAYGVVFLNRVIRFMEMLPAENGHSVSSLTVRGLFTIARFLVYPVVAYLSIYGLFFPAAENDKTDVAGNYNLQFLAPSFRRSISANRTTSYPVDKVIDAGLKPFAINSSIPLSVYFPQAGFLSVEASDVRVITHYENEDGTDSDAEPVEEIQQRYAIHYTDSAPQQSWQFEYKVVYEESTGNIVDEPQESQQLKTGEVLWLRNNIYKKFLSVNADDEGDTSGDIKRFSLSLTNKPTMENSGWMVTYDASVDGGFRLYNPNSNCHLASTLRMKPLSPEESQKIAQNKADVLKHYLDLEVEAVCNTSPTDATSRLHIVDGLPNLKVDPPTFKQRALGIPAAVLRLFALRHNYESIQGSMLPGLTGGDDSPFSFDKIRNKLPNFGLVGLLSLLYFGKLIWLQRFAKDPNNAVILKDKKQDVIIGERQQGEKFPAYHLGVGLVLAHFAIYEGLGKEIRYTPVFIVAVAYMSLLDFIKTLQVE</sequence>
<keyword evidence="1" id="KW-0812">Transmembrane</keyword>
<proteinExistence type="predicted"/>
<protein>
    <submittedName>
        <fullName evidence="2">Uncharacterized protein</fullName>
    </submittedName>
</protein>
<feature type="transmembrane region" description="Helical" evidence="1">
    <location>
        <begin position="94"/>
        <end position="116"/>
    </location>
</feature>
<feature type="transmembrane region" description="Helical" evidence="1">
    <location>
        <begin position="172"/>
        <end position="194"/>
    </location>
</feature>
<dbReference type="Proteomes" id="UP000275078">
    <property type="component" value="Unassembled WGS sequence"/>
</dbReference>
<organism evidence="2 3">
    <name type="scientific">Ascobolus immersus RN42</name>
    <dbReference type="NCBI Taxonomy" id="1160509"/>
    <lineage>
        <taxon>Eukaryota</taxon>
        <taxon>Fungi</taxon>
        <taxon>Dikarya</taxon>
        <taxon>Ascomycota</taxon>
        <taxon>Pezizomycotina</taxon>
        <taxon>Pezizomycetes</taxon>
        <taxon>Pezizales</taxon>
        <taxon>Ascobolaceae</taxon>
        <taxon>Ascobolus</taxon>
    </lineage>
</organism>
<accession>A0A3N4HZQ8</accession>
<dbReference type="AlphaFoldDB" id="A0A3N4HZQ8"/>
<feature type="transmembrane region" description="Helical" evidence="1">
    <location>
        <begin position="215"/>
        <end position="241"/>
    </location>
</feature>
<evidence type="ECO:0000313" key="2">
    <source>
        <dbReference type="EMBL" id="RPA77431.1"/>
    </source>
</evidence>
<evidence type="ECO:0000313" key="3">
    <source>
        <dbReference type="Proteomes" id="UP000275078"/>
    </source>
</evidence>
<keyword evidence="3" id="KW-1185">Reference proteome</keyword>
<feature type="transmembrane region" description="Helical" evidence="1">
    <location>
        <begin position="53"/>
        <end position="74"/>
    </location>
</feature>
<evidence type="ECO:0000256" key="1">
    <source>
        <dbReference type="SAM" id="Phobius"/>
    </source>
</evidence>
<feature type="transmembrane region" description="Helical" evidence="1">
    <location>
        <begin position="12"/>
        <end position="33"/>
    </location>
</feature>
<dbReference type="EMBL" id="ML119726">
    <property type="protein sequence ID" value="RPA77431.1"/>
    <property type="molecule type" value="Genomic_DNA"/>
</dbReference>